<name>A0A8J6ABF7_GALPY</name>
<feature type="chain" id="PRO_5035302199" evidence="1">
    <location>
        <begin position="37"/>
        <end position="135"/>
    </location>
</feature>
<evidence type="ECO:0000256" key="1">
    <source>
        <dbReference type="SAM" id="SignalP"/>
    </source>
</evidence>
<sequence>MSTMATPQKSASSFFMGTLAANCLLLIAFSVQGGAAVPIASHCRIDQGKFQTPYIMNYTFMLAEEVSLMDNNTDVRLIKSDLFEGVPTKERCYLMKQVLNFTLEEVFLPQSDRFQPYMQQVVSFLTRISNMLNQC</sequence>
<dbReference type="InterPro" id="IPR009079">
    <property type="entry name" value="4_helix_cytokine-like_core"/>
</dbReference>
<dbReference type="GO" id="GO:0005576">
    <property type="term" value="C:extracellular region"/>
    <property type="evidence" value="ECO:0007669"/>
    <property type="project" value="InterPro"/>
</dbReference>
<protein>
    <submittedName>
        <fullName evidence="2">Interleukin-22</fullName>
    </submittedName>
</protein>
<dbReference type="SUPFAM" id="SSF47266">
    <property type="entry name" value="4-helical cytokines"/>
    <property type="match status" value="1"/>
</dbReference>
<dbReference type="PANTHER" id="PTHR48488">
    <property type="entry name" value="INTERLEUKIN-22"/>
    <property type="match status" value="1"/>
</dbReference>
<dbReference type="Proteomes" id="UP000700334">
    <property type="component" value="Unassembled WGS sequence"/>
</dbReference>
<dbReference type="AlphaFoldDB" id="A0A8J6ABF7"/>
<organism evidence="2 3">
    <name type="scientific">Galemys pyrenaicus</name>
    <name type="common">Iberian desman</name>
    <name type="synonym">Pyrenean desman</name>
    <dbReference type="NCBI Taxonomy" id="202257"/>
    <lineage>
        <taxon>Eukaryota</taxon>
        <taxon>Metazoa</taxon>
        <taxon>Chordata</taxon>
        <taxon>Craniata</taxon>
        <taxon>Vertebrata</taxon>
        <taxon>Euteleostomi</taxon>
        <taxon>Mammalia</taxon>
        <taxon>Eutheria</taxon>
        <taxon>Laurasiatheria</taxon>
        <taxon>Eulipotyphla</taxon>
        <taxon>Talpidae</taxon>
        <taxon>Galemys</taxon>
    </lineage>
</organism>
<dbReference type="PANTHER" id="PTHR48488:SF1">
    <property type="entry name" value="INTERLEUKIN-22"/>
    <property type="match status" value="1"/>
</dbReference>
<keyword evidence="3" id="KW-1185">Reference proteome</keyword>
<dbReference type="Gene3D" id="1.20.1250.10">
    <property type="match status" value="1"/>
</dbReference>
<reference evidence="2" key="1">
    <citation type="journal article" date="2021" name="Evol. Appl.">
        <title>The genome of the Pyrenean desman and the effects of bottlenecks and inbreeding on the genomic landscape of an endangered species.</title>
        <authorList>
            <person name="Escoda L."/>
            <person name="Castresana J."/>
        </authorList>
    </citation>
    <scope>NUCLEOTIDE SEQUENCE</scope>
    <source>
        <strain evidence="2">IBE-C5619</strain>
    </source>
</reference>
<accession>A0A8J6ABF7</accession>
<gene>
    <name evidence="2" type="ORF">J0S82_003780</name>
</gene>
<dbReference type="PRINTS" id="PR01936">
    <property type="entry name" value="INTRLEUKIN22"/>
</dbReference>
<keyword evidence="1" id="KW-0732">Signal</keyword>
<proteinExistence type="predicted"/>
<dbReference type="OrthoDB" id="9451249at2759"/>
<dbReference type="InterPro" id="IPR020453">
    <property type="entry name" value="IL-22"/>
</dbReference>
<evidence type="ECO:0000313" key="3">
    <source>
        <dbReference type="Proteomes" id="UP000700334"/>
    </source>
</evidence>
<dbReference type="EMBL" id="JAGFMF010011752">
    <property type="protein sequence ID" value="KAG8514180.1"/>
    <property type="molecule type" value="Genomic_DNA"/>
</dbReference>
<feature type="non-terminal residue" evidence="2">
    <location>
        <position position="1"/>
    </location>
</feature>
<comment type="caution">
    <text evidence="2">The sequence shown here is derived from an EMBL/GenBank/DDBJ whole genome shotgun (WGS) entry which is preliminary data.</text>
</comment>
<feature type="signal peptide" evidence="1">
    <location>
        <begin position="1"/>
        <end position="36"/>
    </location>
</feature>
<dbReference type="Pfam" id="PF14565">
    <property type="entry name" value="IL22"/>
    <property type="match status" value="1"/>
</dbReference>
<evidence type="ECO:0000313" key="2">
    <source>
        <dbReference type="EMBL" id="KAG8514180.1"/>
    </source>
</evidence>